<dbReference type="RefSeq" id="WP_189109619.1">
    <property type="nucleotide sequence ID" value="NZ_BMMV01000016.1"/>
</dbReference>
<proteinExistence type="predicted"/>
<evidence type="ECO:0000313" key="1">
    <source>
        <dbReference type="EMBL" id="GGK09796.1"/>
    </source>
</evidence>
<comment type="caution">
    <text evidence="1">The sequence shown here is derived from an EMBL/GenBank/DDBJ whole genome shotgun (WGS) entry which is preliminary data.</text>
</comment>
<organism evidence="1 2">
    <name type="scientific">Streptomyces camponoticapitis</name>
    <dbReference type="NCBI Taxonomy" id="1616125"/>
    <lineage>
        <taxon>Bacteria</taxon>
        <taxon>Bacillati</taxon>
        <taxon>Actinomycetota</taxon>
        <taxon>Actinomycetes</taxon>
        <taxon>Kitasatosporales</taxon>
        <taxon>Streptomycetaceae</taxon>
        <taxon>Streptomyces</taxon>
    </lineage>
</organism>
<name>A0ABQ2EJF8_9ACTN</name>
<reference evidence="2" key="1">
    <citation type="journal article" date="2019" name="Int. J. Syst. Evol. Microbiol.">
        <title>The Global Catalogue of Microorganisms (GCM) 10K type strain sequencing project: providing services to taxonomists for standard genome sequencing and annotation.</title>
        <authorList>
            <consortium name="The Broad Institute Genomics Platform"/>
            <consortium name="The Broad Institute Genome Sequencing Center for Infectious Disease"/>
            <person name="Wu L."/>
            <person name="Ma J."/>
        </authorList>
    </citation>
    <scope>NUCLEOTIDE SEQUENCE [LARGE SCALE GENOMIC DNA]</scope>
    <source>
        <strain evidence="2">CGMCC 4.7275</strain>
    </source>
</reference>
<gene>
    <name evidence="1" type="ORF">GCM10011583_47440</name>
</gene>
<protein>
    <submittedName>
        <fullName evidence="1">Uncharacterized protein</fullName>
    </submittedName>
</protein>
<keyword evidence="2" id="KW-1185">Reference proteome</keyword>
<dbReference type="Proteomes" id="UP000660265">
    <property type="component" value="Unassembled WGS sequence"/>
</dbReference>
<accession>A0ABQ2EJF8</accession>
<dbReference type="EMBL" id="BMMV01000016">
    <property type="protein sequence ID" value="GGK09796.1"/>
    <property type="molecule type" value="Genomic_DNA"/>
</dbReference>
<evidence type="ECO:0000313" key="2">
    <source>
        <dbReference type="Proteomes" id="UP000660265"/>
    </source>
</evidence>
<sequence>MTAQWHGFTDVEDVPRYVEVVTVREDSTAPSAETTAVRLVGLLPPHWRCVPEVAGDRVRLWIERERGTSDTDIRRRVREVLADTALRGWTEQR</sequence>